<dbReference type="RefSeq" id="WP_039397089.1">
    <property type="nucleotide sequence ID" value="NZ_CABPRX010000005.1"/>
</dbReference>
<keyword evidence="3" id="KW-1185">Reference proteome</keyword>
<evidence type="ECO:0008006" key="4">
    <source>
        <dbReference type="Google" id="ProtNLM"/>
    </source>
</evidence>
<gene>
    <name evidence="2" type="ORF">SAMEA4530655_01397</name>
</gene>
<protein>
    <recommendedName>
        <fullName evidence="4">Transferrin-binding protein B C-lobe/N-lobe beta barrel domain-containing protein</fullName>
    </recommendedName>
</protein>
<dbReference type="GeneID" id="88094074"/>
<name>A0A239SF37_9BURK</name>
<feature type="signal peptide" evidence="1">
    <location>
        <begin position="1"/>
        <end position="41"/>
    </location>
</feature>
<dbReference type="STRING" id="93222.NA29_11270"/>
<reference evidence="2 3" key="1">
    <citation type="submission" date="2017-06" db="EMBL/GenBank/DDBJ databases">
        <authorList>
            <consortium name="Pathogen Informatics"/>
        </authorList>
    </citation>
    <scope>NUCLEOTIDE SEQUENCE [LARGE SCALE GENOMIC DNA]</scope>
    <source>
        <strain evidence="2 3">NCTC13161</strain>
    </source>
</reference>
<evidence type="ECO:0000313" key="3">
    <source>
        <dbReference type="Proteomes" id="UP000215126"/>
    </source>
</evidence>
<feature type="chain" id="PRO_5011728834" description="Transferrin-binding protein B C-lobe/N-lobe beta barrel domain-containing protein" evidence="1">
    <location>
        <begin position="42"/>
        <end position="404"/>
    </location>
</feature>
<organism evidence="2 3">
    <name type="scientific">Pandoraea sputorum</name>
    <dbReference type="NCBI Taxonomy" id="93222"/>
    <lineage>
        <taxon>Bacteria</taxon>
        <taxon>Pseudomonadati</taxon>
        <taxon>Pseudomonadota</taxon>
        <taxon>Betaproteobacteria</taxon>
        <taxon>Burkholderiales</taxon>
        <taxon>Burkholderiaceae</taxon>
        <taxon>Pandoraea</taxon>
    </lineage>
</organism>
<accession>A0A239SF37</accession>
<dbReference type="AlphaFoldDB" id="A0A239SF37"/>
<evidence type="ECO:0000313" key="2">
    <source>
        <dbReference type="EMBL" id="SNU83273.1"/>
    </source>
</evidence>
<dbReference type="KEGG" id="pspu:NA29_11270"/>
<dbReference type="EMBL" id="LT906435">
    <property type="protein sequence ID" value="SNU83273.1"/>
    <property type="molecule type" value="Genomic_DNA"/>
</dbReference>
<dbReference type="OrthoDB" id="369729at2"/>
<proteinExistence type="predicted"/>
<keyword evidence="1" id="KW-0732">Signal</keyword>
<sequence>MMKRNPPSAARRNPGSVVPAAAGWLAALSVMAALGSTPAMAQSPTIDFSRFLAQQASSSPPSASAGALTPITSSATAPGLYVQVIDGLVAPSNSAGNPQFQAGQFGFTPSYTVPPIVLPQNPGLIFTPPSFFVSTPAPQAPAPAVPSVPIVSPKPADPIVALPPFVTKPIPPAATPVVLANGADYYMMNWGSDGLANLGIGAGVFNNANALTKFTGTTVPFNVVSGVTTTDTGALEDLGWGRWTAGKVADHGITFDLTTWNSGMPYVIGRPTLDANLPVSGTMTYALAGATKAIDMTTGAVGTLSGNLSIAFQNAQYAVTPKLNIAMSAGPTYVTGAGSTTVGPDGARATFSTMTQNVTGGACAGGCQFSTQGVLTGAAANNAGIVYSLTGPDVRVVGAAGFKR</sequence>
<evidence type="ECO:0000256" key="1">
    <source>
        <dbReference type="SAM" id="SignalP"/>
    </source>
</evidence>
<dbReference type="Proteomes" id="UP000215126">
    <property type="component" value="Chromosome 1"/>
</dbReference>